<gene>
    <name evidence="10" type="ORF">AMATHDRAFT_45046</name>
</gene>
<dbReference type="InterPro" id="IPR006590">
    <property type="entry name" value="RNA_pol_Rpb4/RPC9_core"/>
</dbReference>
<dbReference type="GO" id="GO:0006384">
    <property type="term" value="P:transcription initiation at RNA polymerase III promoter"/>
    <property type="evidence" value="ECO:0007669"/>
    <property type="project" value="InterPro"/>
</dbReference>
<dbReference type="InterPro" id="IPR038324">
    <property type="entry name" value="Rpb4/RPC9_sf"/>
</dbReference>
<protein>
    <recommendedName>
        <fullName evidence="3">DNA-directed RNA polymerase III subunit RPC9</fullName>
    </recommendedName>
</protein>
<evidence type="ECO:0000259" key="9">
    <source>
        <dbReference type="SMART" id="SM00657"/>
    </source>
</evidence>
<dbReference type="OrthoDB" id="1746530at2759"/>
<sequence length="288" mass="32132">MATQCLCSSLFGFCLCNSLLIKGSKYKHPEVGDFWAQPFSRTCPSTPFGFVLLVYLDHRLPLNKRYPVFPSKYMEVLNKRAALLSNYEVLTLLRELDSEHVAKSKTAHRIKKEEADVTTSSGVNQAPTNIHGTLLDTTENLRTIEVEAIQYLSSDYLPTNQQTPEGITQLVDKLAPYGLTKAEKLQVVNLAPTLPVEIYVIVEELEDRIGDQMDTVISLVQSSLTPAVTTTLNGQPRHTTIIEPIIDPEIEQHDWDAFCEEDAIGDDEQFDDTGEGAGIQGDLEMDED</sequence>
<dbReference type="GO" id="GO:0005666">
    <property type="term" value="C:RNA polymerase III complex"/>
    <property type="evidence" value="ECO:0007669"/>
    <property type="project" value="InterPro"/>
</dbReference>
<name>A0A2A9P0M1_9AGAR</name>
<dbReference type="SMART" id="SM00657">
    <property type="entry name" value="RPOL4c"/>
    <property type="match status" value="1"/>
</dbReference>
<organism evidence="10 11">
    <name type="scientific">Amanita thiersii Skay4041</name>
    <dbReference type="NCBI Taxonomy" id="703135"/>
    <lineage>
        <taxon>Eukaryota</taxon>
        <taxon>Fungi</taxon>
        <taxon>Dikarya</taxon>
        <taxon>Basidiomycota</taxon>
        <taxon>Agaricomycotina</taxon>
        <taxon>Agaricomycetes</taxon>
        <taxon>Agaricomycetidae</taxon>
        <taxon>Agaricales</taxon>
        <taxon>Pluteineae</taxon>
        <taxon>Amanitaceae</taxon>
        <taxon>Amanita</taxon>
    </lineage>
</organism>
<evidence type="ECO:0000256" key="3">
    <source>
        <dbReference type="ARBA" id="ARBA00016672"/>
    </source>
</evidence>
<dbReference type="GO" id="GO:0000166">
    <property type="term" value="F:nucleotide binding"/>
    <property type="evidence" value="ECO:0007669"/>
    <property type="project" value="InterPro"/>
</dbReference>
<evidence type="ECO:0000256" key="5">
    <source>
        <dbReference type="ARBA" id="ARBA00023163"/>
    </source>
</evidence>
<dbReference type="InterPro" id="IPR010997">
    <property type="entry name" value="HRDC-like_sf"/>
</dbReference>
<dbReference type="AlphaFoldDB" id="A0A2A9P0M1"/>
<feature type="region of interest" description="Disordered" evidence="7">
    <location>
        <begin position="264"/>
        <end position="288"/>
    </location>
</feature>
<dbReference type="PANTHER" id="PTHR15561:SF0">
    <property type="entry name" value="DNA-DIRECTED RNA POLYMERASE III SUBUNIT RPC9"/>
    <property type="match status" value="1"/>
</dbReference>
<keyword evidence="5" id="KW-0804">Transcription</keyword>
<evidence type="ECO:0000256" key="4">
    <source>
        <dbReference type="ARBA" id="ARBA00022478"/>
    </source>
</evidence>
<dbReference type="InterPro" id="IPR038846">
    <property type="entry name" value="RPC9"/>
</dbReference>
<accession>A0A2A9P0M1</accession>
<evidence type="ECO:0000256" key="7">
    <source>
        <dbReference type="SAM" id="MobiDB-lite"/>
    </source>
</evidence>
<proteinExistence type="inferred from homology"/>
<keyword evidence="4" id="KW-0240">DNA-directed RNA polymerase</keyword>
<dbReference type="Gene3D" id="1.20.1250.40">
    <property type="match status" value="1"/>
</dbReference>
<dbReference type="STRING" id="703135.A0A2A9P0M1"/>
<feature type="compositionally biased region" description="Acidic residues" evidence="7">
    <location>
        <begin position="264"/>
        <end position="274"/>
    </location>
</feature>
<dbReference type="EMBL" id="KZ301971">
    <property type="protein sequence ID" value="PFH54023.1"/>
    <property type="molecule type" value="Genomic_DNA"/>
</dbReference>
<dbReference type="InterPro" id="IPR005574">
    <property type="entry name" value="Rpb4/RPC9"/>
</dbReference>
<evidence type="ECO:0000256" key="1">
    <source>
        <dbReference type="ARBA" id="ARBA00004123"/>
    </source>
</evidence>
<feature type="chain" id="PRO_5013332799" description="DNA-directed RNA polymerase III subunit RPC9" evidence="8">
    <location>
        <begin position="17"/>
        <end position="288"/>
    </location>
</feature>
<dbReference type="SUPFAM" id="SSF47819">
    <property type="entry name" value="HRDC-like"/>
    <property type="match status" value="1"/>
</dbReference>
<feature type="signal peptide" evidence="8">
    <location>
        <begin position="1"/>
        <end position="16"/>
    </location>
</feature>
<keyword evidence="11" id="KW-1185">Reference proteome</keyword>
<feature type="domain" description="RNA polymerase Rpb4/RPC9 core" evidence="9">
    <location>
        <begin position="74"/>
        <end position="227"/>
    </location>
</feature>
<evidence type="ECO:0000313" key="10">
    <source>
        <dbReference type="EMBL" id="PFH54023.1"/>
    </source>
</evidence>
<keyword evidence="8" id="KW-0732">Signal</keyword>
<comment type="subcellular location">
    <subcellularLocation>
        <location evidence="1">Nucleus</location>
    </subcellularLocation>
</comment>
<evidence type="ECO:0000256" key="8">
    <source>
        <dbReference type="SAM" id="SignalP"/>
    </source>
</evidence>
<evidence type="ECO:0000313" key="11">
    <source>
        <dbReference type="Proteomes" id="UP000242287"/>
    </source>
</evidence>
<evidence type="ECO:0000256" key="2">
    <source>
        <dbReference type="ARBA" id="ARBA00006898"/>
    </source>
</evidence>
<evidence type="ECO:0000256" key="6">
    <source>
        <dbReference type="ARBA" id="ARBA00023242"/>
    </source>
</evidence>
<dbReference type="PANTHER" id="PTHR15561">
    <property type="entry name" value="CALCITONIN GENE-RELATED PEPTIDE-RECEPTOR COMPONENT PROTEIN"/>
    <property type="match status" value="1"/>
</dbReference>
<keyword evidence="6" id="KW-0539">Nucleus</keyword>
<dbReference type="Proteomes" id="UP000242287">
    <property type="component" value="Unassembled WGS sequence"/>
</dbReference>
<dbReference type="Pfam" id="PF03874">
    <property type="entry name" value="RNA_pol_Rpb4"/>
    <property type="match status" value="1"/>
</dbReference>
<reference evidence="10 11" key="1">
    <citation type="submission" date="2014-02" db="EMBL/GenBank/DDBJ databases">
        <title>Transposable element dynamics among asymbiotic and ectomycorrhizal Amanita fungi.</title>
        <authorList>
            <consortium name="DOE Joint Genome Institute"/>
            <person name="Hess J."/>
            <person name="Skrede I."/>
            <person name="Wolfe B."/>
            <person name="LaButti K."/>
            <person name="Ohm R.A."/>
            <person name="Grigoriev I.V."/>
            <person name="Pringle A."/>
        </authorList>
    </citation>
    <scope>NUCLEOTIDE SEQUENCE [LARGE SCALE GENOMIC DNA]</scope>
    <source>
        <strain evidence="10 11">SKay4041</strain>
    </source>
</reference>
<comment type="similarity">
    <text evidence="2">Belongs to the eukaryotic RPC9 RNA polymerase subunit family.</text>
</comment>